<dbReference type="GO" id="GO:0030488">
    <property type="term" value="P:tRNA methylation"/>
    <property type="evidence" value="ECO:0007669"/>
    <property type="project" value="UniProtKB-UniRule"/>
</dbReference>
<feature type="compositionally biased region" description="Basic and acidic residues" evidence="12">
    <location>
        <begin position="410"/>
        <end position="424"/>
    </location>
</feature>
<dbReference type="EC" id="2.1.1.211" evidence="3 11"/>
<keyword evidence="6 11" id="KW-0489">Methyltransferase</keyword>
<comment type="similarity">
    <text evidence="2 11">Belongs to the TRM44 family.</text>
</comment>
<keyword evidence="8 11" id="KW-0949">S-adenosyl-L-methionine</keyword>
<keyword evidence="9 11" id="KW-0819">tRNA processing</keyword>
<reference evidence="13 14" key="1">
    <citation type="submission" date="2015-11" db="EMBL/GenBank/DDBJ databases">
        <title>The genome of Debaryomyces fabryi.</title>
        <authorList>
            <person name="Tafer H."/>
            <person name="Lopandic K."/>
        </authorList>
    </citation>
    <scope>NUCLEOTIDE SEQUENCE [LARGE SCALE GENOMIC DNA]</scope>
    <source>
        <strain evidence="13 14">CBS 789</strain>
    </source>
</reference>
<gene>
    <name evidence="13" type="ORF">AC631_01232</name>
</gene>
<evidence type="ECO:0000313" key="13">
    <source>
        <dbReference type="EMBL" id="KSA02977.1"/>
    </source>
</evidence>
<organism evidence="13 14">
    <name type="scientific">Debaryomyces fabryi</name>
    <dbReference type="NCBI Taxonomy" id="58627"/>
    <lineage>
        <taxon>Eukaryota</taxon>
        <taxon>Fungi</taxon>
        <taxon>Dikarya</taxon>
        <taxon>Ascomycota</taxon>
        <taxon>Saccharomycotina</taxon>
        <taxon>Pichiomycetes</taxon>
        <taxon>Debaryomycetaceae</taxon>
        <taxon>Debaryomyces</taxon>
    </lineage>
</organism>
<dbReference type="InterPro" id="IPR011671">
    <property type="entry name" value="tRNA_uracil_MeTrfase"/>
</dbReference>
<dbReference type="Pfam" id="PF07757">
    <property type="entry name" value="AdoMet_MTase"/>
    <property type="match status" value="1"/>
</dbReference>
<evidence type="ECO:0000256" key="1">
    <source>
        <dbReference type="ARBA" id="ARBA00004496"/>
    </source>
</evidence>
<comment type="caution">
    <text evidence="13">The sequence shown here is derived from an EMBL/GenBank/DDBJ whole genome shotgun (WGS) entry which is preliminary data.</text>
</comment>
<comment type="function">
    <text evidence="11">Adenosyl-L-methionine (AdoMet)-dependent tRNA (uracil-O(2)-)-methyltransferase.</text>
</comment>
<name>A0A0V1Q382_9ASCO</name>
<dbReference type="PANTHER" id="PTHR21210:SF0">
    <property type="entry name" value="TRNA (URACIL-O(2)-)-METHYLTRANSFERASE-RELATED"/>
    <property type="match status" value="1"/>
</dbReference>
<evidence type="ECO:0000256" key="5">
    <source>
        <dbReference type="ARBA" id="ARBA00022490"/>
    </source>
</evidence>
<keyword evidence="5 11" id="KW-0963">Cytoplasm</keyword>
<evidence type="ECO:0000256" key="4">
    <source>
        <dbReference type="ARBA" id="ARBA00017788"/>
    </source>
</evidence>
<feature type="region of interest" description="Disordered" evidence="12">
    <location>
        <begin position="405"/>
        <end position="429"/>
    </location>
</feature>
<dbReference type="GeneID" id="26838241"/>
<evidence type="ECO:0000256" key="11">
    <source>
        <dbReference type="RuleBase" id="RU368004"/>
    </source>
</evidence>
<evidence type="ECO:0000256" key="9">
    <source>
        <dbReference type="ARBA" id="ARBA00022694"/>
    </source>
</evidence>
<evidence type="ECO:0000256" key="6">
    <source>
        <dbReference type="ARBA" id="ARBA00022603"/>
    </source>
</evidence>
<dbReference type="RefSeq" id="XP_015469079.1">
    <property type="nucleotide sequence ID" value="XM_015610062.1"/>
</dbReference>
<keyword evidence="7 11" id="KW-0808">Transferase</keyword>
<evidence type="ECO:0000256" key="7">
    <source>
        <dbReference type="ARBA" id="ARBA00022679"/>
    </source>
</evidence>
<evidence type="ECO:0000313" key="14">
    <source>
        <dbReference type="Proteomes" id="UP000054251"/>
    </source>
</evidence>
<proteinExistence type="inferred from homology"/>
<dbReference type="PANTHER" id="PTHR21210">
    <property type="entry name" value="TRNA (URACIL-O(2)-)-METHYLTRANSFERASE-RELATED"/>
    <property type="match status" value="1"/>
</dbReference>
<dbReference type="Proteomes" id="UP000054251">
    <property type="component" value="Unassembled WGS sequence"/>
</dbReference>
<dbReference type="AlphaFoldDB" id="A0A0V1Q382"/>
<protein>
    <recommendedName>
        <fullName evidence="4 11">tRNA (uracil-O(2)-)-methyltransferase</fullName>
        <ecNumber evidence="3 11">2.1.1.211</ecNumber>
    </recommendedName>
</protein>
<evidence type="ECO:0000256" key="2">
    <source>
        <dbReference type="ARBA" id="ARBA00009056"/>
    </source>
</evidence>
<accession>A0A0V1Q382</accession>
<dbReference type="GO" id="GO:0141101">
    <property type="term" value="F:tRNA(Ser) (uridine(44)-2'-O-)-methyltransferase activity"/>
    <property type="evidence" value="ECO:0007669"/>
    <property type="project" value="UniProtKB-EC"/>
</dbReference>
<evidence type="ECO:0000256" key="10">
    <source>
        <dbReference type="ARBA" id="ARBA00047957"/>
    </source>
</evidence>
<dbReference type="GO" id="GO:0005737">
    <property type="term" value="C:cytoplasm"/>
    <property type="evidence" value="ECO:0007669"/>
    <property type="project" value="UniProtKB-SubCell"/>
</dbReference>
<evidence type="ECO:0000256" key="12">
    <source>
        <dbReference type="SAM" id="MobiDB-lite"/>
    </source>
</evidence>
<dbReference type="EMBL" id="LMYN01000016">
    <property type="protein sequence ID" value="KSA02977.1"/>
    <property type="molecule type" value="Genomic_DNA"/>
</dbReference>
<sequence>MVKHTKSKNDFDAELLLPETSKLGDPWVPVYQTAVDFEAHHFEVAMSNLIKQPNINSTVIMRADILKENVFDVENGDSTFVSKLINKIPEFPSENPEDVILHRYLDDVNLRTISLNNSELRLNTKCEVVRRIIPRNPFKDHIINQTCLVLSSTNANPESQEKASDDSVLVVYIPHINSSDEIPFYLPPVYGVGILYHNSTLSIQYLPFDYQNYKSSPEIQLSIRNLDVTERPIRIALRLLQTSSKHSLGAKTGYEKRVNHDLVVPKIAFQNRYITLKKKYSSNLVNLWCESTDPKKHVFEDLAIAAFLIELWTVKYKSKEDFEFRDLGCGNGLLVYILNMEGYKGKGIDARSRKSWNTYPENVQNNLSEQIIIPSVLLKPHPALSRLIPNVTDNFRYFQAPQLPPKSSCKCKEENVSTEDKSSAKSDSPLMTYSSSSLLESSQVCTTEEFPENTFIIGNHSDELTCWIPLLGYPFMVIPCCSHALSGAKVRYSPRKQQKSNQLQNVSTYGALVDHTEDLAKQMGWIVEKEMLRIPSTRNAAIIATKKQPHCIDENDEIAQTRVLDILALEGGAEGWVENSINLMKKAPRNH</sequence>
<comment type="catalytic activity">
    <reaction evidence="10 11">
        <text>uridine(44) in tRNA(Ser) + S-adenosyl-L-methionine = 2'-O-methyluridine(44) in tRNA(Ser) + S-adenosyl-L-homocysteine + H(+)</text>
        <dbReference type="Rhea" id="RHEA:43100"/>
        <dbReference type="Rhea" id="RHEA-COMP:10339"/>
        <dbReference type="Rhea" id="RHEA-COMP:10340"/>
        <dbReference type="ChEBI" id="CHEBI:15378"/>
        <dbReference type="ChEBI" id="CHEBI:57856"/>
        <dbReference type="ChEBI" id="CHEBI:59789"/>
        <dbReference type="ChEBI" id="CHEBI:65315"/>
        <dbReference type="ChEBI" id="CHEBI:74478"/>
        <dbReference type="EC" id="2.1.1.211"/>
    </reaction>
</comment>
<keyword evidence="14" id="KW-1185">Reference proteome</keyword>
<evidence type="ECO:0000256" key="8">
    <source>
        <dbReference type="ARBA" id="ARBA00022691"/>
    </source>
</evidence>
<evidence type="ECO:0000256" key="3">
    <source>
        <dbReference type="ARBA" id="ARBA00012795"/>
    </source>
</evidence>
<comment type="subcellular location">
    <subcellularLocation>
        <location evidence="1 11">Cytoplasm</location>
    </subcellularLocation>
</comment>
<dbReference type="OrthoDB" id="10047021at2759"/>